<dbReference type="InterPro" id="IPR029054">
    <property type="entry name" value="dUTPase-like"/>
</dbReference>
<dbReference type="Gene3D" id="2.70.40.10">
    <property type="match status" value="1"/>
</dbReference>
<dbReference type="EMBL" id="VWYK01131905">
    <property type="protein sequence ID" value="NXR16218.1"/>
    <property type="molecule type" value="Genomic_DNA"/>
</dbReference>
<feature type="non-terminal residue" evidence="5">
    <location>
        <position position="1"/>
    </location>
</feature>
<keyword evidence="6" id="KW-1185">Reference proteome</keyword>
<dbReference type="PROSITE" id="PS00141">
    <property type="entry name" value="ASP_PROTEASE"/>
    <property type="match status" value="1"/>
</dbReference>
<protein>
    <submittedName>
        <fullName evidence="5">POK9 protein</fullName>
    </submittedName>
</protein>
<dbReference type="InterPro" id="IPR001995">
    <property type="entry name" value="Peptidase_A2_cat"/>
</dbReference>
<evidence type="ECO:0000256" key="3">
    <source>
        <dbReference type="ARBA" id="ARBA00022801"/>
    </source>
</evidence>
<accession>A0A7L2IXD1</accession>
<evidence type="ECO:0000313" key="5">
    <source>
        <dbReference type="EMBL" id="NXR16218.1"/>
    </source>
</evidence>
<name>A0A7L2IXD1_9PICI</name>
<feature type="non-terminal residue" evidence="5">
    <location>
        <position position="158"/>
    </location>
</feature>
<dbReference type="AlphaFoldDB" id="A0A7L2IXD1"/>
<dbReference type="InterPro" id="IPR036157">
    <property type="entry name" value="dUTPase-like_sf"/>
</dbReference>
<dbReference type="PANTHER" id="PTHR19422:SF123">
    <property type="entry name" value="RT1 CLASS I, LOCUS CE15"/>
    <property type="match status" value="1"/>
</dbReference>
<keyword evidence="1" id="KW-0645">Protease</keyword>
<dbReference type="GO" id="GO:0006508">
    <property type="term" value="P:proteolysis"/>
    <property type="evidence" value="ECO:0007669"/>
    <property type="project" value="UniProtKB-KW"/>
</dbReference>
<evidence type="ECO:0000313" key="6">
    <source>
        <dbReference type="Proteomes" id="UP000536381"/>
    </source>
</evidence>
<gene>
    <name evidence="5" type="primary">Ervk9_0</name>
    <name evidence="5" type="ORF">SEMFRA_R02854</name>
</gene>
<dbReference type="GO" id="GO:0004190">
    <property type="term" value="F:aspartic-type endopeptidase activity"/>
    <property type="evidence" value="ECO:0007669"/>
    <property type="project" value="UniProtKB-KW"/>
</dbReference>
<evidence type="ECO:0000256" key="2">
    <source>
        <dbReference type="ARBA" id="ARBA00022750"/>
    </source>
</evidence>
<comment type="caution">
    <text evidence="5">The sequence shown here is derived from an EMBL/GenBank/DDBJ whole genome shotgun (WGS) entry which is preliminary data.</text>
</comment>
<keyword evidence="2" id="KW-0064">Aspartyl protease</keyword>
<evidence type="ECO:0000256" key="1">
    <source>
        <dbReference type="ARBA" id="ARBA00022670"/>
    </source>
</evidence>
<dbReference type="InterPro" id="IPR021109">
    <property type="entry name" value="Peptidase_aspartic_dom_sf"/>
</dbReference>
<dbReference type="InterPro" id="IPR001969">
    <property type="entry name" value="Aspartic_peptidase_AS"/>
</dbReference>
<dbReference type="OrthoDB" id="9900537at2759"/>
<dbReference type="PANTHER" id="PTHR19422">
    <property type="entry name" value="GAG RETROVIRAL POLYPROTEIN"/>
    <property type="match status" value="1"/>
</dbReference>
<dbReference type="SUPFAM" id="SSF50630">
    <property type="entry name" value="Acid proteases"/>
    <property type="match status" value="1"/>
</dbReference>
<sequence>SLGVDLATAVSITLIDNRPQTVPSTLKGPLQINGQCFGGLLIRRSSSSIKGLFVLPGVINADYNGTIQIMIQTDFPPVMVPQGSRIAQIIPLSNLLHTVSPALPQDRGDGGFGSTGGLALVTLQLGQRPTLSVCMSNGSDGTRLTMLADTGADITIVD</sequence>
<evidence type="ECO:0000259" key="4">
    <source>
        <dbReference type="PROSITE" id="PS50175"/>
    </source>
</evidence>
<feature type="domain" description="Peptidase A2" evidence="4">
    <location>
        <begin position="144"/>
        <end position="158"/>
    </location>
</feature>
<reference evidence="5 6" key="1">
    <citation type="submission" date="2019-09" db="EMBL/GenBank/DDBJ databases">
        <title>Bird 10,000 Genomes (B10K) Project - Family phase.</title>
        <authorList>
            <person name="Zhang G."/>
        </authorList>
    </citation>
    <scope>NUCLEOTIDE SEQUENCE [LARGE SCALE GENOMIC DNA]</scope>
    <source>
        <strain evidence="5">B10K-DU-001-42</strain>
        <tissue evidence="5">Muscle</tissue>
    </source>
</reference>
<dbReference type="SUPFAM" id="SSF51283">
    <property type="entry name" value="dUTPase-like"/>
    <property type="match status" value="1"/>
</dbReference>
<dbReference type="Pfam" id="PF00692">
    <property type="entry name" value="dUTPase"/>
    <property type="match status" value="1"/>
</dbReference>
<keyword evidence="3" id="KW-0378">Hydrolase</keyword>
<proteinExistence type="predicted"/>
<dbReference type="Proteomes" id="UP000536381">
    <property type="component" value="Unassembled WGS sequence"/>
</dbReference>
<dbReference type="InterPro" id="IPR051592">
    <property type="entry name" value="HERV-K_Pro_peptidase_A2"/>
</dbReference>
<organism evidence="5 6">
    <name type="scientific">Semnornis frantzii</name>
    <dbReference type="NCBI Taxonomy" id="91796"/>
    <lineage>
        <taxon>Eukaryota</taxon>
        <taxon>Metazoa</taxon>
        <taxon>Chordata</taxon>
        <taxon>Craniata</taxon>
        <taxon>Vertebrata</taxon>
        <taxon>Euteleostomi</taxon>
        <taxon>Archelosauria</taxon>
        <taxon>Archosauria</taxon>
        <taxon>Dinosauria</taxon>
        <taxon>Saurischia</taxon>
        <taxon>Theropoda</taxon>
        <taxon>Coelurosauria</taxon>
        <taxon>Aves</taxon>
        <taxon>Neognathae</taxon>
        <taxon>Neoaves</taxon>
        <taxon>Telluraves</taxon>
        <taxon>Coraciimorphae</taxon>
        <taxon>Piciformes</taxon>
        <taxon>Ramphastidae</taxon>
        <taxon>Semnornis</taxon>
    </lineage>
</organism>
<dbReference type="PROSITE" id="PS50175">
    <property type="entry name" value="ASP_PROT_RETROV"/>
    <property type="match status" value="1"/>
</dbReference>